<feature type="domain" description="B box-type" evidence="7">
    <location>
        <begin position="97"/>
        <end position="138"/>
    </location>
</feature>
<accession>A0A4D9DXG4</accession>
<keyword evidence="3" id="KW-0862">Zinc</keyword>
<evidence type="ECO:0000256" key="1">
    <source>
        <dbReference type="ARBA" id="ARBA00022723"/>
    </source>
</evidence>
<evidence type="ECO:0000256" key="5">
    <source>
        <dbReference type="SAM" id="Coils"/>
    </source>
</evidence>
<dbReference type="STRING" id="55544.A0A4D9DXG4"/>
<dbReference type="GO" id="GO:0008270">
    <property type="term" value="F:zinc ion binding"/>
    <property type="evidence" value="ECO:0007669"/>
    <property type="project" value="UniProtKB-KW"/>
</dbReference>
<reference evidence="8 9" key="2">
    <citation type="submission" date="2019-04" db="EMBL/GenBank/DDBJ databases">
        <title>The genome sequence of big-headed turtle.</title>
        <authorList>
            <person name="Gong S."/>
        </authorList>
    </citation>
    <scope>NUCLEOTIDE SEQUENCE [LARGE SCALE GENOMIC DNA]</scope>
    <source>
        <strain evidence="8">DO16091913</strain>
        <tissue evidence="8">Muscle</tissue>
    </source>
</reference>
<keyword evidence="1" id="KW-0479">Metal-binding</keyword>
<dbReference type="Pfam" id="PF00643">
    <property type="entry name" value="zf-B_box"/>
    <property type="match status" value="1"/>
</dbReference>
<keyword evidence="2 4" id="KW-0863">Zinc-finger</keyword>
<evidence type="ECO:0000313" key="9">
    <source>
        <dbReference type="Proteomes" id="UP000297703"/>
    </source>
</evidence>
<dbReference type="SUPFAM" id="SSF57845">
    <property type="entry name" value="B-box zinc-binding domain"/>
    <property type="match status" value="1"/>
</dbReference>
<dbReference type="Pfam" id="PF13445">
    <property type="entry name" value="zf-RING_UBOX"/>
    <property type="match status" value="1"/>
</dbReference>
<keyword evidence="5" id="KW-0175">Coiled coil</keyword>
<reference evidence="8 9" key="1">
    <citation type="submission" date="2019-04" db="EMBL/GenBank/DDBJ databases">
        <title>Draft genome of the big-headed turtle Platysternon megacephalum.</title>
        <authorList>
            <person name="Gong S."/>
        </authorList>
    </citation>
    <scope>NUCLEOTIDE SEQUENCE [LARGE SCALE GENOMIC DNA]</scope>
    <source>
        <strain evidence="8">DO16091913</strain>
        <tissue evidence="8">Muscle</tissue>
    </source>
</reference>
<evidence type="ECO:0000256" key="4">
    <source>
        <dbReference type="PROSITE-ProRule" id="PRU00024"/>
    </source>
</evidence>
<dbReference type="PANTHER" id="PTHR25462">
    <property type="entry name" value="BONUS, ISOFORM C-RELATED"/>
    <property type="match status" value="1"/>
</dbReference>
<evidence type="ECO:0000259" key="7">
    <source>
        <dbReference type="PROSITE" id="PS50119"/>
    </source>
</evidence>
<dbReference type="EMBL" id="QXTE01000250">
    <property type="protein sequence ID" value="TFK00912.1"/>
    <property type="molecule type" value="Genomic_DNA"/>
</dbReference>
<dbReference type="InterPro" id="IPR000315">
    <property type="entry name" value="Znf_B-box"/>
</dbReference>
<dbReference type="Gene3D" id="3.30.160.60">
    <property type="entry name" value="Classic Zinc Finger"/>
    <property type="match status" value="1"/>
</dbReference>
<evidence type="ECO:0000256" key="3">
    <source>
        <dbReference type="ARBA" id="ARBA00022833"/>
    </source>
</evidence>
<dbReference type="InterPro" id="IPR017907">
    <property type="entry name" value="Znf_RING_CS"/>
</dbReference>
<dbReference type="PROSITE" id="PS50119">
    <property type="entry name" value="ZF_BBOX"/>
    <property type="match status" value="1"/>
</dbReference>
<sequence length="377" mass="42902">MEALGEALSCPVCLELFTPPVLVLTCAHNFCKQCLEKILIRQNCSHVNGQFCCPMCRKVIYLRGRGIIGLPRNILVESILEKFKDELENIRAQEQNQLSQICEEHGENMNLMCLTDDEPICAICKLFGNHEHHSVAKMSEAYTARKMTFIKDIDLLLQKSEGTVQARKETEKLINELLSSTTDTKVMIDTVGISLLKGIRCRIAELKTKLHKDYSTKLEKLHLVESETEAPRQLYQQMKALLEQHSNSVQFLQEDKKLRSKMEKLIEGRSLYQDPSKYKISVRRYFEELIRGINIKDYISTTSDEMLASTSDLYEARRPECPAFAFSGESPDQSFCKRVLGLFEKSGSKEQDLFTKASCPDCSSIPGTSIDSSFLKD</sequence>
<gene>
    <name evidence="8" type="ORF">DR999_PMT16917</name>
</gene>
<evidence type="ECO:0000259" key="6">
    <source>
        <dbReference type="PROSITE" id="PS50089"/>
    </source>
</evidence>
<proteinExistence type="predicted"/>
<dbReference type="SUPFAM" id="SSF57850">
    <property type="entry name" value="RING/U-box"/>
    <property type="match status" value="1"/>
</dbReference>
<evidence type="ECO:0000256" key="2">
    <source>
        <dbReference type="ARBA" id="ARBA00022771"/>
    </source>
</evidence>
<dbReference type="InterPro" id="IPR013083">
    <property type="entry name" value="Znf_RING/FYVE/PHD"/>
</dbReference>
<protein>
    <submittedName>
        <fullName evidence="8">Tripartite motif-containing protein 54</fullName>
    </submittedName>
</protein>
<dbReference type="GO" id="GO:0061630">
    <property type="term" value="F:ubiquitin protein ligase activity"/>
    <property type="evidence" value="ECO:0007669"/>
    <property type="project" value="TreeGrafter"/>
</dbReference>
<dbReference type="InterPro" id="IPR047153">
    <property type="entry name" value="TRIM45/56/19-like"/>
</dbReference>
<comment type="caution">
    <text evidence="8">The sequence shown here is derived from an EMBL/GenBank/DDBJ whole genome shotgun (WGS) entry which is preliminary data.</text>
</comment>
<keyword evidence="9" id="KW-1185">Reference proteome</keyword>
<dbReference type="InterPro" id="IPR001841">
    <property type="entry name" value="Znf_RING"/>
</dbReference>
<name>A0A4D9DXG4_9SAUR</name>
<dbReference type="Proteomes" id="UP000297703">
    <property type="component" value="Unassembled WGS sequence"/>
</dbReference>
<dbReference type="PROSITE" id="PS50089">
    <property type="entry name" value="ZF_RING_2"/>
    <property type="match status" value="1"/>
</dbReference>
<dbReference type="Gene3D" id="3.30.40.10">
    <property type="entry name" value="Zinc/RING finger domain, C3HC4 (zinc finger)"/>
    <property type="match status" value="1"/>
</dbReference>
<dbReference type="InterPro" id="IPR027370">
    <property type="entry name" value="Znf-RING_euk"/>
</dbReference>
<evidence type="ECO:0000313" key="8">
    <source>
        <dbReference type="EMBL" id="TFK00912.1"/>
    </source>
</evidence>
<dbReference type="OrthoDB" id="9049620at2759"/>
<feature type="coiled-coil region" evidence="5">
    <location>
        <begin position="76"/>
        <end position="104"/>
    </location>
</feature>
<dbReference type="PANTHER" id="PTHR25462:SF306">
    <property type="entry name" value="TRIPARTITE MOTIF CONTAINING 9"/>
    <property type="match status" value="1"/>
</dbReference>
<dbReference type="SMART" id="SM00336">
    <property type="entry name" value="BBOX"/>
    <property type="match status" value="1"/>
</dbReference>
<dbReference type="PROSITE" id="PS00518">
    <property type="entry name" value="ZF_RING_1"/>
    <property type="match status" value="1"/>
</dbReference>
<organism evidence="8 9">
    <name type="scientific">Platysternon megacephalum</name>
    <name type="common">big-headed turtle</name>
    <dbReference type="NCBI Taxonomy" id="55544"/>
    <lineage>
        <taxon>Eukaryota</taxon>
        <taxon>Metazoa</taxon>
        <taxon>Chordata</taxon>
        <taxon>Craniata</taxon>
        <taxon>Vertebrata</taxon>
        <taxon>Euteleostomi</taxon>
        <taxon>Archelosauria</taxon>
        <taxon>Testudinata</taxon>
        <taxon>Testudines</taxon>
        <taxon>Cryptodira</taxon>
        <taxon>Durocryptodira</taxon>
        <taxon>Testudinoidea</taxon>
        <taxon>Platysternidae</taxon>
        <taxon>Platysternon</taxon>
    </lineage>
</organism>
<feature type="domain" description="RING-type" evidence="6">
    <location>
        <begin position="10"/>
        <end position="57"/>
    </location>
</feature>
<dbReference type="SMART" id="SM00184">
    <property type="entry name" value="RING"/>
    <property type="match status" value="1"/>
</dbReference>
<dbReference type="AlphaFoldDB" id="A0A4D9DXG4"/>